<sequence>MWSSLSAPTIPFYFSLDLQRPNDSHFQNVVNGNTKLTLFNYSEDPKATRDDLKRIEIFRQDASVLFHQF</sequence>
<dbReference type="Proteomes" id="UP000261560">
    <property type="component" value="Unplaced"/>
</dbReference>
<dbReference type="AlphaFoldDB" id="A0A3B3CZI7"/>
<keyword evidence="2" id="KW-1185">Reference proteome</keyword>
<evidence type="ECO:0000313" key="1">
    <source>
        <dbReference type="Ensembl" id="ENSOMEP00000022705.1"/>
    </source>
</evidence>
<evidence type="ECO:0000313" key="2">
    <source>
        <dbReference type="Proteomes" id="UP000261560"/>
    </source>
</evidence>
<protein>
    <submittedName>
        <fullName evidence="1">Uncharacterized protein</fullName>
    </submittedName>
</protein>
<reference evidence="1" key="1">
    <citation type="submission" date="2025-08" db="UniProtKB">
        <authorList>
            <consortium name="Ensembl"/>
        </authorList>
    </citation>
    <scope>IDENTIFICATION</scope>
</reference>
<name>A0A3B3CZI7_ORYME</name>
<organism evidence="1 2">
    <name type="scientific">Oryzias melastigma</name>
    <name type="common">Marine medaka</name>
    <dbReference type="NCBI Taxonomy" id="30732"/>
    <lineage>
        <taxon>Eukaryota</taxon>
        <taxon>Metazoa</taxon>
        <taxon>Chordata</taxon>
        <taxon>Craniata</taxon>
        <taxon>Vertebrata</taxon>
        <taxon>Euteleostomi</taxon>
        <taxon>Actinopterygii</taxon>
        <taxon>Neopterygii</taxon>
        <taxon>Teleostei</taxon>
        <taxon>Neoteleostei</taxon>
        <taxon>Acanthomorphata</taxon>
        <taxon>Ovalentaria</taxon>
        <taxon>Atherinomorphae</taxon>
        <taxon>Beloniformes</taxon>
        <taxon>Adrianichthyidae</taxon>
        <taxon>Oryziinae</taxon>
        <taxon>Oryzias</taxon>
    </lineage>
</organism>
<accession>A0A3B3CZI7</accession>
<dbReference type="Ensembl" id="ENSOMET00000014073.1">
    <property type="protein sequence ID" value="ENSOMEP00000022705.1"/>
    <property type="gene ID" value="ENSOMEG00000002397.1"/>
</dbReference>
<dbReference type="PaxDb" id="30732-ENSOMEP00000022705"/>
<reference evidence="1" key="2">
    <citation type="submission" date="2025-09" db="UniProtKB">
        <authorList>
            <consortium name="Ensembl"/>
        </authorList>
    </citation>
    <scope>IDENTIFICATION</scope>
</reference>
<proteinExistence type="predicted"/>